<dbReference type="Pfam" id="PF00415">
    <property type="entry name" value="RCC1"/>
    <property type="match status" value="1"/>
</dbReference>
<gene>
    <name evidence="1" type="ORF">JWG45_14545</name>
</gene>
<dbReference type="SUPFAM" id="SSF50985">
    <property type="entry name" value="RCC1/BLIP-II"/>
    <property type="match status" value="1"/>
</dbReference>
<evidence type="ECO:0000313" key="1">
    <source>
        <dbReference type="EMBL" id="MBM9578367.1"/>
    </source>
</evidence>
<comment type="caution">
    <text evidence="1">The sequence shown here is derived from an EMBL/GenBank/DDBJ whole genome shotgun (WGS) entry which is preliminary data.</text>
</comment>
<protein>
    <recommendedName>
        <fullName evidence="3">Chromosome condensation regulator</fullName>
    </recommendedName>
</protein>
<dbReference type="EMBL" id="JAFFPU010000053">
    <property type="protein sequence ID" value="MBM9578367.1"/>
    <property type="molecule type" value="Genomic_DNA"/>
</dbReference>
<keyword evidence="2" id="KW-1185">Reference proteome</keyword>
<dbReference type="PROSITE" id="PS50012">
    <property type="entry name" value="RCC1_3"/>
    <property type="match status" value="5"/>
</dbReference>
<dbReference type="Pfam" id="PF13540">
    <property type="entry name" value="RCC1_2"/>
    <property type="match status" value="4"/>
</dbReference>
<accession>A0ABS2UDB5</accession>
<dbReference type="Gene3D" id="2.130.10.30">
    <property type="entry name" value="Regulator of chromosome condensation 1/beta-lactamase-inhibitor protein II"/>
    <property type="match status" value="2"/>
</dbReference>
<dbReference type="InterPro" id="IPR051553">
    <property type="entry name" value="Ran_GTPase-activating"/>
</dbReference>
<dbReference type="InterPro" id="IPR000408">
    <property type="entry name" value="Reg_chr_condens"/>
</dbReference>
<evidence type="ECO:0000313" key="2">
    <source>
        <dbReference type="Proteomes" id="UP000724686"/>
    </source>
</evidence>
<dbReference type="PANTHER" id="PTHR45982:SF1">
    <property type="entry name" value="REGULATOR OF CHROMOSOME CONDENSATION"/>
    <property type="match status" value="1"/>
</dbReference>
<reference evidence="1 2" key="1">
    <citation type="submission" date="2021-02" db="EMBL/GenBank/DDBJ databases">
        <title>Leptospira ainlahdjerensis sp. nov., Leptospira ainazelensis sp. nov., Leptospira abararensis sp. nov. and Leptospira chreensis sp. nov., four new species isolated from water sources in Algeria.</title>
        <authorList>
            <person name="Amara Korba A."/>
            <person name="Kainiu M."/>
            <person name="Vincent A.T."/>
            <person name="Mariet J.-F."/>
            <person name="Veyrier F.J."/>
            <person name="Goarant C."/>
            <person name="Picardeau M."/>
        </authorList>
    </citation>
    <scope>NUCLEOTIDE SEQUENCE [LARGE SCALE GENOMIC DNA]</scope>
    <source>
        <strain evidence="1 2">201903070</strain>
    </source>
</reference>
<proteinExistence type="predicted"/>
<dbReference type="RefSeq" id="WP_205280408.1">
    <property type="nucleotide sequence ID" value="NZ_JAFFPU010000053.1"/>
</dbReference>
<dbReference type="PRINTS" id="PR00633">
    <property type="entry name" value="RCCNDNSATION"/>
</dbReference>
<organism evidence="1 2">
    <name type="scientific">Leptospira ainlahdjerensis</name>
    <dbReference type="NCBI Taxonomy" id="2810033"/>
    <lineage>
        <taxon>Bacteria</taxon>
        <taxon>Pseudomonadati</taxon>
        <taxon>Spirochaetota</taxon>
        <taxon>Spirochaetia</taxon>
        <taxon>Leptospirales</taxon>
        <taxon>Leptospiraceae</taxon>
        <taxon>Leptospira</taxon>
    </lineage>
</organism>
<evidence type="ECO:0008006" key="3">
    <source>
        <dbReference type="Google" id="ProtNLM"/>
    </source>
</evidence>
<dbReference type="InterPro" id="IPR009091">
    <property type="entry name" value="RCC1/BLIP-II"/>
</dbReference>
<name>A0ABS2UDB5_9LEPT</name>
<sequence length="413" mass="42342">MQNFFITVDNQPASTESQSTLGPVMANSLVSGGNHVCVLLTNAKVRCWGRNNVGQLGLGNVNSIGDNEFPSTVVDVDVGGDVQQIAAGEEHTCVLLTNGKIRCWGKGSNGQLGYGNLNSIGDDETPASAGDVPLPMTATQVTVGSYFSCALLIDSTVRCWGGNSSGELGSGIAGTVNNASLSNVVNTGGVAVASLSSGWYGSCVVLVNSNVYCWGSNNFGQLGYANTTDVGATNTPFSVGTVSLGLSISKISIGLYHACVIGTLQQLQCWGYGVDGRLGYPGSLVNVGDDETPAGLTDLVLGGNVRQVSITHHTCALLVDDTLRCWGLGTNGKLGYGNVIQIGDDETPASAGAVPVGVSVKEVSLGYGHTCALAATGRVRCWGANGYGQLGYGHTTDIGTSAGQMPPLDVSYR</sequence>
<dbReference type="Proteomes" id="UP000724686">
    <property type="component" value="Unassembled WGS sequence"/>
</dbReference>
<dbReference type="PANTHER" id="PTHR45982">
    <property type="entry name" value="REGULATOR OF CHROMOSOME CONDENSATION"/>
    <property type="match status" value="1"/>
</dbReference>